<name>H8YXS0_9GAMM</name>
<proteinExistence type="predicted"/>
<dbReference type="EMBL" id="JH603168">
    <property type="protein sequence ID" value="EIC23246.1"/>
    <property type="molecule type" value="Genomic_DNA"/>
</dbReference>
<sequence length="56" mass="6295">MLWVVWGASCLIRHLVSGIRKDAPFSDNYCAIADILLNQNRLTSLNPLKTIYCTEG</sequence>
<organism evidence="1 2">
    <name type="scientific">Thiorhodovibrio frisius</name>
    <dbReference type="NCBI Taxonomy" id="631362"/>
    <lineage>
        <taxon>Bacteria</taxon>
        <taxon>Pseudomonadati</taxon>
        <taxon>Pseudomonadota</taxon>
        <taxon>Gammaproteobacteria</taxon>
        <taxon>Chromatiales</taxon>
        <taxon>Chromatiaceae</taxon>
        <taxon>Thiorhodovibrio</taxon>
    </lineage>
</organism>
<accession>H8YXS0</accession>
<dbReference type="HOGENOM" id="CLU_3012888_0_0_6"/>
<dbReference type="AlphaFoldDB" id="H8YXS0"/>
<keyword evidence="2" id="KW-1185">Reference proteome</keyword>
<evidence type="ECO:0000313" key="1">
    <source>
        <dbReference type="EMBL" id="EIC23246.1"/>
    </source>
</evidence>
<gene>
    <name evidence="1" type="ORF">Thi970DRAFT_00902</name>
</gene>
<protein>
    <submittedName>
        <fullName evidence="1">Uncharacterized protein</fullName>
    </submittedName>
</protein>
<evidence type="ECO:0000313" key="2">
    <source>
        <dbReference type="Proteomes" id="UP000002964"/>
    </source>
</evidence>
<dbReference type="STRING" id="631362.Thi970DRAFT_00902"/>
<dbReference type="Proteomes" id="UP000002964">
    <property type="component" value="Unassembled WGS sequence"/>
</dbReference>
<reference evidence="2" key="1">
    <citation type="submission" date="2011-06" db="EMBL/GenBank/DDBJ databases">
        <authorList>
            <consortium name="US DOE Joint Genome Institute (JGI-PGF)"/>
            <person name="Lucas S."/>
            <person name="Han J."/>
            <person name="Lapidus A."/>
            <person name="Cheng J.-F."/>
            <person name="Goodwin L."/>
            <person name="Pitluck S."/>
            <person name="Peters L."/>
            <person name="Land M.L."/>
            <person name="Hauser L."/>
            <person name="Vogl K."/>
            <person name="Liu Z."/>
            <person name="Overmann J."/>
            <person name="Frigaard N.-U."/>
            <person name="Bryant D.A."/>
            <person name="Woyke T.J."/>
        </authorList>
    </citation>
    <scope>NUCLEOTIDE SEQUENCE [LARGE SCALE GENOMIC DNA]</scope>
    <source>
        <strain evidence="2">970</strain>
    </source>
</reference>
<reference evidence="1 2" key="2">
    <citation type="submission" date="2011-11" db="EMBL/GenBank/DDBJ databases">
        <authorList>
            <consortium name="US DOE Joint Genome Institute"/>
            <person name="Lucas S."/>
            <person name="Han J."/>
            <person name="Lapidus A."/>
            <person name="Cheng J.-F."/>
            <person name="Goodwin L."/>
            <person name="Pitluck S."/>
            <person name="Peters L."/>
            <person name="Ovchinnikova G."/>
            <person name="Zhang X."/>
            <person name="Detter J.C."/>
            <person name="Han C."/>
            <person name="Tapia R."/>
            <person name="Land M."/>
            <person name="Hauser L."/>
            <person name="Kyrpides N."/>
            <person name="Ivanova N."/>
            <person name="Pagani I."/>
            <person name="Vogl K."/>
            <person name="Liu Z."/>
            <person name="Overmann J."/>
            <person name="Frigaard N.-U."/>
            <person name="Bryant D."/>
            <person name="Woyke T."/>
        </authorList>
    </citation>
    <scope>NUCLEOTIDE SEQUENCE [LARGE SCALE GENOMIC DNA]</scope>
    <source>
        <strain evidence="1 2">970</strain>
    </source>
</reference>